<dbReference type="InterPro" id="IPR050347">
    <property type="entry name" value="Bact_Beta-galactosidase"/>
</dbReference>
<dbReference type="SUPFAM" id="SSF49303">
    <property type="entry name" value="beta-Galactosidase/glucuronidase domain"/>
    <property type="match status" value="2"/>
</dbReference>
<dbReference type="Gene3D" id="2.60.40.10">
    <property type="entry name" value="Immunoglobulins"/>
    <property type="match status" value="2"/>
</dbReference>
<sequence length="1011" mass="112707">MTIDISRIADPTFFADNRLPAHSDHLWYADAAEVEAGESSFQVCLDGVWKFFYAKNPSQAPQGFWDPEHDVADWDDIRVPAHIQLQGYDLPQYANVQYPWDGREQVEPGQVPTAYNPVASYVRDIDLDQAPADGERLVLRLEGAESAVVVWVNGAYVGYSLDSFTPSEFDLTAHLRPGSNRLALQVYKWSSGSWLEDQDFYRFSGLFRSVYLRRLPATHLEDLRVGVEVAPDLTSATVRVRPRLSGEGSVRARLEGVGELEPIGDGELGVTVAGPRLWSAEDPYLYDLSLEVLDASGRRTELVPQKVGLRRFGIEDGVLRVNGERIVFRGVNRHEFGLDGRVMTRERTEADLVALKRANINAVRTSHYPNNSFFYELCDAYGLYVIDETNLETHGVWDHIVRTDHDVSRALPGDRPQWREAVLDRARSMYERDKNHPCVVMWSCGNESFGGSTIAAMAELFRSLDSRPVHYEGIVEDPRHPESSDVVSRMYTPAATVEQMLRTERDKPFILCEFAHAMGNSFGAVDRYMDLAERDPLFQGGFIWDFADQAIALRAPDGTPYWGYGGDCGEAPHDGDFCGNGIFYADHTPSPKIQEVRHLFRPLATRVGAQELEVTNRFLFTSSAELDCIVTLAREGRELASARLDTDVAPGTSATYPVPLTVPATPGEYTLTVSFRLRHDEAWAPAGHEVAGDQGVVLVEAPRSAPAAFAAPAPEPRPELVEGLHNVGVRGQRFEVLFSRVTGALVSYRFGRTSEGGGELLCAPVRPCFWHAPTANERGYGSPFEEGAWSLATRYPRVVMGPEYPQVRQDEESVTVTFDYELAGLPGARASMSYRVTGEGTIEVTQVLDRPEDAPDLPEFGSILEVPVELDRLTWYGEGPEECYVDRRGGARLDVYRARVADQLPGYLTPQESGSRTGVRWAEVTDVRGRGLRLECDPGRPMELSVLPWTPFEVEEARHAFELPSPVRTVLRPALMRRGVGGDQSWGARTHPEYCLPAGRLEFRYSVRGVL</sequence>
<dbReference type="PRINTS" id="PR00132">
    <property type="entry name" value="GLHYDRLASE2"/>
</dbReference>
<gene>
    <name evidence="10" type="primary">lacZ_2</name>
    <name evidence="10" type="ORF">NCTC11636_01168</name>
</gene>
<dbReference type="GO" id="GO:0005990">
    <property type="term" value="P:lactose catabolic process"/>
    <property type="evidence" value="ECO:0007669"/>
    <property type="project" value="TreeGrafter"/>
</dbReference>
<dbReference type="SUPFAM" id="SSF51445">
    <property type="entry name" value="(Trans)glycosidases"/>
    <property type="match status" value="1"/>
</dbReference>
<accession>A0A3S4R0L3</accession>
<evidence type="ECO:0000256" key="4">
    <source>
        <dbReference type="ARBA" id="ARBA00013303"/>
    </source>
</evidence>
<dbReference type="InterPro" id="IPR006103">
    <property type="entry name" value="Glyco_hydro_2_cat"/>
</dbReference>
<dbReference type="Gene3D" id="3.20.20.80">
    <property type="entry name" value="Glycosidases"/>
    <property type="match status" value="1"/>
</dbReference>
<dbReference type="PROSITE" id="PS00608">
    <property type="entry name" value="GLYCOSYL_HYDROL_F2_2"/>
    <property type="match status" value="1"/>
</dbReference>
<proteinExistence type="inferred from homology"/>
<keyword evidence="6 8" id="KW-0326">Glycosidase</keyword>
<dbReference type="InterPro" id="IPR032312">
    <property type="entry name" value="LacZ_4"/>
</dbReference>
<evidence type="ECO:0000256" key="7">
    <source>
        <dbReference type="ARBA" id="ARBA00032230"/>
    </source>
</evidence>
<dbReference type="InterPro" id="IPR011013">
    <property type="entry name" value="Gal_mutarotase_sf_dom"/>
</dbReference>
<dbReference type="PANTHER" id="PTHR46323:SF2">
    <property type="entry name" value="BETA-GALACTOSIDASE"/>
    <property type="match status" value="1"/>
</dbReference>
<dbReference type="SUPFAM" id="SSF49785">
    <property type="entry name" value="Galactose-binding domain-like"/>
    <property type="match status" value="1"/>
</dbReference>
<dbReference type="InterPro" id="IPR004199">
    <property type="entry name" value="B-gal_small/dom_5"/>
</dbReference>
<dbReference type="InterPro" id="IPR006102">
    <property type="entry name" value="Ig-like_GH2"/>
</dbReference>
<dbReference type="InterPro" id="IPR017853">
    <property type="entry name" value="GH"/>
</dbReference>
<evidence type="ECO:0000256" key="6">
    <source>
        <dbReference type="ARBA" id="ARBA00023295"/>
    </source>
</evidence>
<dbReference type="GO" id="GO:0004565">
    <property type="term" value="F:beta-galactosidase activity"/>
    <property type="evidence" value="ECO:0007669"/>
    <property type="project" value="UniProtKB-EC"/>
</dbReference>
<dbReference type="InterPro" id="IPR006104">
    <property type="entry name" value="Glyco_hydro_2_N"/>
</dbReference>
<evidence type="ECO:0000313" key="10">
    <source>
        <dbReference type="EMBL" id="VEG27782.1"/>
    </source>
</evidence>
<dbReference type="InterPro" id="IPR006101">
    <property type="entry name" value="Glyco_hydro_2"/>
</dbReference>
<evidence type="ECO:0000313" key="11">
    <source>
        <dbReference type="Proteomes" id="UP000266895"/>
    </source>
</evidence>
<comment type="catalytic activity">
    <reaction evidence="1 8">
        <text>Hydrolysis of terminal non-reducing beta-D-galactose residues in beta-D-galactosides.</text>
        <dbReference type="EC" id="3.2.1.23"/>
    </reaction>
</comment>
<evidence type="ECO:0000256" key="1">
    <source>
        <dbReference type="ARBA" id="ARBA00001412"/>
    </source>
</evidence>
<dbReference type="InterPro" id="IPR023230">
    <property type="entry name" value="Glyco_hydro_2_CS"/>
</dbReference>
<reference evidence="10 11" key="1">
    <citation type="submission" date="2018-12" db="EMBL/GenBank/DDBJ databases">
        <authorList>
            <consortium name="Pathogen Informatics"/>
        </authorList>
    </citation>
    <scope>NUCLEOTIDE SEQUENCE [LARGE SCALE GENOMIC DNA]</scope>
    <source>
        <strain evidence="10 11">NCTC11636</strain>
    </source>
</reference>
<evidence type="ECO:0000256" key="2">
    <source>
        <dbReference type="ARBA" id="ARBA00007401"/>
    </source>
</evidence>
<dbReference type="Pfam" id="PF02837">
    <property type="entry name" value="Glyco_hydro_2_N"/>
    <property type="match status" value="1"/>
</dbReference>
<evidence type="ECO:0000256" key="8">
    <source>
        <dbReference type="RuleBase" id="RU361154"/>
    </source>
</evidence>
<dbReference type="KEGG" id="ahw:NCTC11636_01168"/>
<dbReference type="InterPro" id="IPR014718">
    <property type="entry name" value="GH-type_carb-bd"/>
</dbReference>
<dbReference type="InterPro" id="IPR013783">
    <property type="entry name" value="Ig-like_fold"/>
</dbReference>
<dbReference type="EMBL" id="LR134350">
    <property type="protein sequence ID" value="VEG27782.1"/>
    <property type="molecule type" value="Genomic_DNA"/>
</dbReference>
<dbReference type="Pfam" id="PF02929">
    <property type="entry name" value="Bgal_small_N"/>
    <property type="match status" value="1"/>
</dbReference>
<keyword evidence="5 8" id="KW-0378">Hydrolase</keyword>
<feature type="domain" description="Beta galactosidase small chain/" evidence="9">
    <location>
        <begin position="728"/>
        <end position="1008"/>
    </location>
</feature>
<dbReference type="Gene3D" id="2.70.98.10">
    <property type="match status" value="1"/>
</dbReference>
<dbReference type="InterPro" id="IPR008979">
    <property type="entry name" value="Galactose-bd-like_sf"/>
</dbReference>
<dbReference type="InterPro" id="IPR036156">
    <property type="entry name" value="Beta-gal/glucu_dom_sf"/>
</dbReference>
<dbReference type="PANTHER" id="PTHR46323">
    <property type="entry name" value="BETA-GALACTOSIDASE"/>
    <property type="match status" value="1"/>
</dbReference>
<dbReference type="SMART" id="SM01038">
    <property type="entry name" value="Bgal_small_N"/>
    <property type="match status" value="1"/>
</dbReference>
<dbReference type="PROSITE" id="PS00719">
    <property type="entry name" value="GLYCOSYL_HYDROL_F2_1"/>
    <property type="match status" value="1"/>
</dbReference>
<dbReference type="Pfam" id="PF00703">
    <property type="entry name" value="Glyco_hydro_2"/>
    <property type="match status" value="1"/>
</dbReference>
<dbReference type="Proteomes" id="UP000266895">
    <property type="component" value="Chromosome"/>
</dbReference>
<evidence type="ECO:0000259" key="9">
    <source>
        <dbReference type="SMART" id="SM01038"/>
    </source>
</evidence>
<protein>
    <recommendedName>
        <fullName evidence="4 8">Beta-galactosidase</fullName>
        <ecNumber evidence="3 8">3.2.1.23</ecNumber>
    </recommendedName>
    <alternativeName>
        <fullName evidence="7 8">Lactase</fullName>
    </alternativeName>
</protein>
<dbReference type="EC" id="3.2.1.23" evidence="3 8"/>
<dbReference type="OrthoDB" id="9762066at2"/>
<dbReference type="InterPro" id="IPR023232">
    <property type="entry name" value="Glyco_hydro_2_AS"/>
</dbReference>
<dbReference type="Pfam" id="PF02836">
    <property type="entry name" value="Glyco_hydro_2_C"/>
    <property type="match status" value="1"/>
</dbReference>
<comment type="similarity">
    <text evidence="2 8">Belongs to the glycosyl hydrolase 2 family.</text>
</comment>
<dbReference type="GO" id="GO:0009341">
    <property type="term" value="C:beta-galactosidase complex"/>
    <property type="evidence" value="ECO:0007669"/>
    <property type="project" value="InterPro"/>
</dbReference>
<dbReference type="AlphaFoldDB" id="A0A3S4R0L3"/>
<evidence type="ECO:0000256" key="5">
    <source>
        <dbReference type="ARBA" id="ARBA00022801"/>
    </source>
</evidence>
<dbReference type="Pfam" id="PF16353">
    <property type="entry name" value="LacZ_4"/>
    <property type="match status" value="1"/>
</dbReference>
<dbReference type="GO" id="GO:0030246">
    <property type="term" value="F:carbohydrate binding"/>
    <property type="evidence" value="ECO:0007669"/>
    <property type="project" value="InterPro"/>
</dbReference>
<name>A0A3S4R0L3_9ACTO</name>
<organism evidence="10 11">
    <name type="scientific">Actinomyces howellii</name>
    <dbReference type="NCBI Taxonomy" id="52771"/>
    <lineage>
        <taxon>Bacteria</taxon>
        <taxon>Bacillati</taxon>
        <taxon>Actinomycetota</taxon>
        <taxon>Actinomycetes</taxon>
        <taxon>Actinomycetales</taxon>
        <taxon>Actinomycetaceae</taxon>
        <taxon>Actinomyces</taxon>
    </lineage>
</organism>
<dbReference type="RefSeq" id="WP_126382297.1">
    <property type="nucleotide sequence ID" value="NZ_LR134350.1"/>
</dbReference>
<dbReference type="SUPFAM" id="SSF74650">
    <property type="entry name" value="Galactose mutarotase-like"/>
    <property type="match status" value="1"/>
</dbReference>
<dbReference type="Gene3D" id="2.60.120.260">
    <property type="entry name" value="Galactose-binding domain-like"/>
    <property type="match status" value="1"/>
</dbReference>
<evidence type="ECO:0000256" key="3">
    <source>
        <dbReference type="ARBA" id="ARBA00012756"/>
    </source>
</evidence>
<keyword evidence="11" id="KW-1185">Reference proteome</keyword>